<dbReference type="EMBL" id="VDLU01000002">
    <property type="protein sequence ID" value="TNJ28444.1"/>
    <property type="molecule type" value="Genomic_DNA"/>
</dbReference>
<evidence type="ECO:0008006" key="4">
    <source>
        <dbReference type="Google" id="ProtNLM"/>
    </source>
</evidence>
<dbReference type="AlphaFoldDB" id="A0A4Z1SRB4"/>
<reference evidence="2 3" key="1">
    <citation type="submission" date="2019-05" db="EMBL/GenBank/DDBJ databases">
        <title>The compact genome of Giardia muris reveals important steps in the evolution of intestinal protozoan parasites.</title>
        <authorList>
            <person name="Xu F."/>
            <person name="Jimenez-Gonzalez A."/>
            <person name="Einarsson E."/>
            <person name="Astvaldsson A."/>
            <person name="Peirasmaki D."/>
            <person name="Eckmann L."/>
            <person name="Andersson J.O."/>
            <person name="Svard S.G."/>
            <person name="Jerlstrom-Hultqvist J."/>
        </authorList>
    </citation>
    <scope>NUCLEOTIDE SEQUENCE [LARGE SCALE GENOMIC DNA]</scope>
    <source>
        <strain evidence="2 3">Roberts-Thomson</strain>
    </source>
</reference>
<dbReference type="SUPFAM" id="SSF46689">
    <property type="entry name" value="Homeodomain-like"/>
    <property type="match status" value="1"/>
</dbReference>
<feature type="region of interest" description="Disordered" evidence="1">
    <location>
        <begin position="147"/>
        <end position="173"/>
    </location>
</feature>
<feature type="compositionally biased region" description="Basic and acidic residues" evidence="1">
    <location>
        <begin position="155"/>
        <end position="167"/>
    </location>
</feature>
<feature type="compositionally biased region" description="Polar residues" evidence="1">
    <location>
        <begin position="101"/>
        <end position="110"/>
    </location>
</feature>
<feature type="region of interest" description="Disordered" evidence="1">
    <location>
        <begin position="88"/>
        <end position="113"/>
    </location>
</feature>
<organism evidence="2 3">
    <name type="scientific">Giardia muris</name>
    <dbReference type="NCBI Taxonomy" id="5742"/>
    <lineage>
        <taxon>Eukaryota</taxon>
        <taxon>Metamonada</taxon>
        <taxon>Diplomonadida</taxon>
        <taxon>Hexamitidae</taxon>
        <taxon>Giardiinae</taxon>
        <taxon>Giardia</taxon>
    </lineage>
</organism>
<dbReference type="CDD" id="cd00167">
    <property type="entry name" value="SANT"/>
    <property type="match status" value="1"/>
</dbReference>
<evidence type="ECO:0000313" key="3">
    <source>
        <dbReference type="Proteomes" id="UP000315496"/>
    </source>
</evidence>
<gene>
    <name evidence="2" type="ORF">GMRT_12576</name>
</gene>
<evidence type="ECO:0000256" key="1">
    <source>
        <dbReference type="SAM" id="MobiDB-lite"/>
    </source>
</evidence>
<sequence length="307" mass="33833">MEGGTCRSTRTRRTPEPVIFKPCTEVEVPGRGGPRRKWTPEEERILLRLLPLGPYDRRWCATYFPLRTERAVRARFYMLQRESYQRGRCNEGVSDPMDESSIITPSSMRTSGPRHATARLVEQFRPEHTANLRKANLYQNCCSSDGNALVSSDSSRVDDAETPDLLKEQGPLTDASPTLVLESERKAAIPTSIGLGSMPEHLSTTTGDTTQSAGSIFVPTWYSTPHMTPLEYIPPTLPPPYVPFTSAHGWSHGIPTTTTSSLPHPMVLPYLLQQTGYPLLTKHSEPAVPSGAGQLAGVGAPYYGLPQ</sequence>
<dbReference type="Proteomes" id="UP000315496">
    <property type="component" value="Chromosome 2"/>
</dbReference>
<dbReference type="InterPro" id="IPR001005">
    <property type="entry name" value="SANT/Myb"/>
</dbReference>
<dbReference type="InterPro" id="IPR009057">
    <property type="entry name" value="Homeodomain-like_sf"/>
</dbReference>
<keyword evidence="3" id="KW-1185">Reference proteome</keyword>
<protein>
    <recommendedName>
        <fullName evidence="4">Myb-like DNA-binding domain-containing protein</fullName>
    </recommendedName>
</protein>
<accession>A0A4Z1SRB4</accession>
<name>A0A4Z1SRB4_GIAMU</name>
<comment type="caution">
    <text evidence="2">The sequence shown here is derived from an EMBL/GenBank/DDBJ whole genome shotgun (WGS) entry which is preliminary data.</text>
</comment>
<evidence type="ECO:0000313" key="2">
    <source>
        <dbReference type="EMBL" id="TNJ28444.1"/>
    </source>
</evidence>
<proteinExistence type="predicted"/>
<dbReference type="VEuPathDB" id="GiardiaDB:GMRT_12576"/>